<dbReference type="SMART" id="SM00028">
    <property type="entry name" value="TPR"/>
    <property type="match status" value="10"/>
</dbReference>
<comment type="caution">
    <text evidence="4">The sequence shown here is derived from an EMBL/GenBank/DDBJ whole genome shotgun (WGS) entry which is preliminary data.</text>
</comment>
<evidence type="ECO:0000313" key="4">
    <source>
        <dbReference type="EMBL" id="TWX69412.1"/>
    </source>
</evidence>
<evidence type="ECO:0000313" key="6">
    <source>
        <dbReference type="Proteomes" id="UP000321917"/>
    </source>
</evidence>
<evidence type="ECO:0000313" key="3">
    <source>
        <dbReference type="EMBL" id="TWX59685.1"/>
    </source>
</evidence>
<dbReference type="EMBL" id="VOLR01000011">
    <property type="protein sequence ID" value="TWX59685.1"/>
    <property type="molecule type" value="Genomic_DNA"/>
</dbReference>
<dbReference type="PANTHER" id="PTHR12558">
    <property type="entry name" value="CELL DIVISION CYCLE 16,23,27"/>
    <property type="match status" value="1"/>
</dbReference>
<accession>A0A5C6QLH2</accession>
<dbReference type="InterPro" id="IPR019734">
    <property type="entry name" value="TPR_rpt"/>
</dbReference>
<evidence type="ECO:0000256" key="2">
    <source>
        <dbReference type="SAM" id="SignalP"/>
    </source>
</evidence>
<reference evidence="4 6" key="1">
    <citation type="submission" date="2019-07" db="EMBL/GenBank/DDBJ databases">
        <title>Genomes of sea-ice associated Colwellia species.</title>
        <authorList>
            <person name="Bowman J.P."/>
        </authorList>
    </citation>
    <scope>NUCLEOTIDE SEQUENCE [LARGE SCALE GENOMIC DNA]</scope>
    <source>
        <strain evidence="3 5">ACAM 607</strain>
        <strain evidence="4 6">IC036</strain>
    </source>
</reference>
<feature type="coiled-coil region" evidence="1">
    <location>
        <begin position="544"/>
        <end position="571"/>
    </location>
</feature>
<dbReference type="Pfam" id="PF13432">
    <property type="entry name" value="TPR_16"/>
    <property type="match status" value="2"/>
</dbReference>
<protein>
    <submittedName>
        <fullName evidence="4">Tetratricopeptide repeat protein</fullName>
    </submittedName>
</protein>
<dbReference type="EMBL" id="VOLQ01000007">
    <property type="protein sequence ID" value="TWX69412.1"/>
    <property type="molecule type" value="Genomic_DNA"/>
</dbReference>
<dbReference type="OrthoDB" id="6110507at2"/>
<keyword evidence="2" id="KW-0732">Signal</keyword>
<dbReference type="RefSeq" id="WP_146796944.1">
    <property type="nucleotide sequence ID" value="NZ_VOLP01000002.1"/>
</dbReference>
<feature type="chain" id="PRO_5023009364" evidence="2">
    <location>
        <begin position="22"/>
        <end position="930"/>
    </location>
</feature>
<proteinExistence type="predicted"/>
<sequence>MNSIPTFLFIIASLIIMPASAAEDSYELALKAFKQKEISTAEIHLKNALKSNPKNLPAKLLLAKVFIEKKSAHLAEQELNDALLKGADFNLVAEILAKSLLFQGKYDEVILLNEDNKLNQRSKVSYEMVKAEALQAKDESARAEAIYQATLSSIPNHLKANLGLANLYLDLNLLTKAEAIITNAEGFAKTEPEFWLVKGRWLLMAGDLTQALVLFEQANNAFPNNVKTLKYIVNVYIGLKEYLKAETLIEEVLVLAPNDPHTQFLKSAILRDLDEVALSEQVLMQLSTQLASIDSKFMDKQPQLQLIDAMTSYGQKNWEQARSKLNSYLVNEPNDINSAMLLADVYLKQNQGENALKLLSDYEEKLIPNKDYATILASLYIQFNQNFKAQPYLARLNQRYPNDIGILILTAKILSEQDKDLEALNLLKEAQLTKNSLYLQTLAALSLKLGKLDESQSYISLIIAADPENIKYKLLHAQLMLQQNNVEQATDIITDLYATNAANVEVQFNYALLQDVLRNKDVARKVLRQLVIDNKEHTQAWLKLAALEYQLGDVKAAISILEQQKKQAKVNTRATYQLAELYFSEADFESSLSLISNFLLNNRLDTYAIEIRAKNLIALNQTEAAKLPLSQLFGFWLNDANNLLRLSSLQLRIRDYAGAEKSLAVALELMPKSLPVFIETIKLHVRQSKFKEAENAIKLAEIAGFKDNTYLLILKGDVARGRVNLDLAYSLYASALDKDESNVVALIKLAQISHSDKLSKQFIPYLTVLVNKKPDAILERRILAEHLLTHEHWDASKFHYQLLLTQPLPADQRAIALNNLATIHIITKDYKLAVIQAKQAIEIINTIPAFFDTAGWALTLSGDVKGGLGYLRQAYSMSSSDTEVNYHLAYALAQLGRKAEAIEYLKFLVMAPDHLSGVALGKTLLFELTH</sequence>
<dbReference type="Proteomes" id="UP000321525">
    <property type="component" value="Unassembled WGS sequence"/>
</dbReference>
<evidence type="ECO:0000256" key="1">
    <source>
        <dbReference type="SAM" id="Coils"/>
    </source>
</evidence>
<dbReference type="PANTHER" id="PTHR12558:SF13">
    <property type="entry name" value="CELL DIVISION CYCLE PROTEIN 27 HOMOLOG"/>
    <property type="match status" value="1"/>
</dbReference>
<dbReference type="Proteomes" id="UP000321917">
    <property type="component" value="Unassembled WGS sequence"/>
</dbReference>
<keyword evidence="1" id="KW-0175">Coiled coil</keyword>
<name>A0A5C6QLH2_9GAMM</name>
<feature type="signal peptide" evidence="2">
    <location>
        <begin position="1"/>
        <end position="21"/>
    </location>
</feature>
<dbReference type="Pfam" id="PF14559">
    <property type="entry name" value="TPR_19"/>
    <property type="match status" value="2"/>
</dbReference>
<evidence type="ECO:0000313" key="5">
    <source>
        <dbReference type="Proteomes" id="UP000321525"/>
    </source>
</evidence>
<dbReference type="SUPFAM" id="SSF48452">
    <property type="entry name" value="TPR-like"/>
    <property type="match status" value="4"/>
</dbReference>
<dbReference type="AlphaFoldDB" id="A0A5C6QLH2"/>
<gene>
    <name evidence="3" type="ORF">ESZ26_09625</name>
    <name evidence="4" type="ORF">ESZ27_05625</name>
</gene>
<dbReference type="InterPro" id="IPR011990">
    <property type="entry name" value="TPR-like_helical_dom_sf"/>
</dbReference>
<organism evidence="4 6">
    <name type="scientific">Colwellia hornerae</name>
    <dbReference type="NCBI Taxonomy" id="89402"/>
    <lineage>
        <taxon>Bacteria</taxon>
        <taxon>Pseudomonadati</taxon>
        <taxon>Pseudomonadota</taxon>
        <taxon>Gammaproteobacteria</taxon>
        <taxon>Alteromonadales</taxon>
        <taxon>Colwelliaceae</taxon>
        <taxon>Colwellia</taxon>
    </lineage>
</organism>
<keyword evidence="5" id="KW-1185">Reference proteome</keyword>
<dbReference type="Gene3D" id="1.25.40.10">
    <property type="entry name" value="Tetratricopeptide repeat domain"/>
    <property type="match status" value="5"/>
</dbReference>